<keyword evidence="8" id="KW-0443">Lipid metabolism</keyword>
<dbReference type="GO" id="GO:0016746">
    <property type="term" value="F:acyltransferase activity"/>
    <property type="evidence" value="ECO:0007669"/>
    <property type="project" value="UniProtKB-KW"/>
</dbReference>
<keyword evidence="4" id="KW-0444">Lipid biosynthesis</keyword>
<evidence type="ECO:0000313" key="15">
    <source>
        <dbReference type="EMBL" id="GAT91594.1"/>
    </source>
</evidence>
<proteinExistence type="inferred from homology"/>
<accession>A0A5K1VEG3</accession>
<dbReference type="InterPro" id="IPR021261">
    <property type="entry name" value="GPCAT"/>
</dbReference>
<dbReference type="VEuPathDB" id="AmoebaDB:EHI8A_007450"/>
<feature type="transmembrane region" description="Helical" evidence="14">
    <location>
        <begin position="78"/>
        <end position="96"/>
    </location>
</feature>
<dbReference type="EMBL" id="BDEQ01000001">
    <property type="protein sequence ID" value="GAT91594.1"/>
    <property type="molecule type" value="Genomic_DNA"/>
</dbReference>
<evidence type="ECO:0000256" key="11">
    <source>
        <dbReference type="ARBA" id="ARBA00023264"/>
    </source>
</evidence>
<dbReference type="Pfam" id="PF10998">
    <property type="entry name" value="DUF2838"/>
    <property type="match status" value="1"/>
</dbReference>
<evidence type="ECO:0000256" key="5">
    <source>
        <dbReference type="ARBA" id="ARBA00022679"/>
    </source>
</evidence>
<feature type="transmembrane region" description="Helical" evidence="14">
    <location>
        <begin position="195"/>
        <end position="215"/>
    </location>
</feature>
<evidence type="ECO:0000256" key="8">
    <source>
        <dbReference type="ARBA" id="ARBA00023098"/>
    </source>
</evidence>
<dbReference type="PANTHER" id="PTHR31201:SF1">
    <property type="entry name" value="GLYCEROPHOSPHOCHOLINE ACYLTRANSFERASE 1"/>
    <property type="match status" value="1"/>
</dbReference>
<evidence type="ECO:0000256" key="6">
    <source>
        <dbReference type="ARBA" id="ARBA00022692"/>
    </source>
</evidence>
<dbReference type="PANTHER" id="PTHR31201">
    <property type="entry name" value="OS01G0585100 PROTEIN"/>
    <property type="match status" value="1"/>
</dbReference>
<dbReference type="VEuPathDB" id="AmoebaDB:EHI5A_018440"/>
<evidence type="ECO:0000256" key="2">
    <source>
        <dbReference type="ARBA" id="ARBA00006675"/>
    </source>
</evidence>
<feature type="region of interest" description="Disordered" evidence="13">
    <location>
        <begin position="1"/>
        <end position="21"/>
    </location>
</feature>
<keyword evidence="5" id="KW-0808">Transferase</keyword>
<evidence type="ECO:0000256" key="7">
    <source>
        <dbReference type="ARBA" id="ARBA00022989"/>
    </source>
</evidence>
<evidence type="ECO:0000256" key="12">
    <source>
        <dbReference type="ARBA" id="ARBA00023315"/>
    </source>
</evidence>
<feature type="transmembrane region" description="Helical" evidence="14">
    <location>
        <begin position="164"/>
        <end position="183"/>
    </location>
</feature>
<evidence type="ECO:0000256" key="1">
    <source>
        <dbReference type="ARBA" id="ARBA00004141"/>
    </source>
</evidence>
<feature type="transmembrane region" description="Helical" evidence="14">
    <location>
        <begin position="103"/>
        <end position="126"/>
    </location>
</feature>
<keyword evidence="11" id="KW-1208">Phospholipid metabolism</keyword>
<evidence type="ECO:0000256" key="9">
    <source>
        <dbReference type="ARBA" id="ARBA00023136"/>
    </source>
</evidence>
<comment type="subcellular location">
    <subcellularLocation>
        <location evidence="1">Membrane</location>
        <topology evidence="1">Multi-pass membrane protein</topology>
    </subcellularLocation>
</comment>
<name>A0A5K1VEG3_ENTHI</name>
<dbReference type="AlphaFoldDB" id="A0A5K1VEG3"/>
<dbReference type="GO" id="GO:0006656">
    <property type="term" value="P:phosphatidylcholine biosynthetic process"/>
    <property type="evidence" value="ECO:0007669"/>
    <property type="project" value="TreeGrafter"/>
</dbReference>
<dbReference type="GO" id="GO:0016020">
    <property type="term" value="C:membrane"/>
    <property type="evidence" value="ECO:0007669"/>
    <property type="project" value="UniProtKB-SubCell"/>
</dbReference>
<evidence type="ECO:0000256" key="10">
    <source>
        <dbReference type="ARBA" id="ARBA00023209"/>
    </source>
</evidence>
<evidence type="ECO:0000256" key="13">
    <source>
        <dbReference type="SAM" id="MobiDB-lite"/>
    </source>
</evidence>
<comment type="similarity">
    <text evidence="2">Belongs to the GPC1 family.</text>
</comment>
<evidence type="ECO:0000313" key="16">
    <source>
        <dbReference type="Proteomes" id="UP000078387"/>
    </source>
</evidence>
<protein>
    <recommendedName>
        <fullName evidence="3">Glycerophosphocholine acyltransferase 1</fullName>
    </recommendedName>
</protein>
<keyword evidence="12" id="KW-0012">Acyltransferase</keyword>
<dbReference type="Proteomes" id="UP000078387">
    <property type="component" value="Unassembled WGS sequence"/>
</dbReference>
<dbReference type="VEuPathDB" id="AmoebaDB:KM1_023880"/>
<organism evidence="15 16">
    <name type="scientific">Entamoeba histolytica</name>
    <dbReference type="NCBI Taxonomy" id="5759"/>
    <lineage>
        <taxon>Eukaryota</taxon>
        <taxon>Amoebozoa</taxon>
        <taxon>Evosea</taxon>
        <taxon>Archamoebae</taxon>
        <taxon>Mastigamoebida</taxon>
        <taxon>Entamoebidae</taxon>
        <taxon>Entamoeba</taxon>
    </lineage>
</organism>
<reference evidence="15 16" key="1">
    <citation type="submission" date="2016-05" db="EMBL/GenBank/DDBJ databases">
        <title>First whole genome sequencing of Entamoeba histolytica HM1:IMSS-clone-6.</title>
        <authorList>
            <person name="Mukherjee Avik.K."/>
            <person name="Izumyama S."/>
            <person name="Nakada-Tsukui K."/>
            <person name="Nozaki T."/>
        </authorList>
    </citation>
    <scope>NUCLEOTIDE SEQUENCE [LARGE SCALE GENOMIC DNA]</scope>
    <source>
        <strain evidence="15 16">HM1:IMSS clone 6</strain>
    </source>
</reference>
<evidence type="ECO:0000256" key="14">
    <source>
        <dbReference type="SAM" id="Phobius"/>
    </source>
</evidence>
<dbReference type="VEuPathDB" id="AmoebaDB:EHI_153380"/>
<sequence>MINDNTQKNCDTHFLNSSNSQQQETPVMFMTLTEEQLNYIHSFKLGNVKLLDKVTFVIGVCLLTIGEYVILVRPDLMHIFYMCLVIPLVTGRYLVYRMNKWHYFLLDFCYFTNCVLIISCIRAFFLQQNISWIFPTLFVVIFGPLLTAIPMWNNALVFHDLTKLTSITIHLLPGMVAYCIRWYSDLDIPKELNFYNGFLFPLLFYSTWQSFYLIYTEIFKRDLIYDEGYMTSVRWLVEEKPHKAVLFMRKFFPEKVSSLTVMVITQFGMYFATTLPQFYLYNNKKAQTCWMLFCFVYAIWNGANYYFEVFVNRYVEYLHKFKPSQKQSKSKNN</sequence>
<gene>
    <name evidence="15" type="ORF">CL6EHI_153380</name>
</gene>
<comment type="caution">
    <text evidence="15">The sequence shown here is derived from an EMBL/GenBank/DDBJ whole genome shotgun (WGS) entry which is preliminary data.</text>
</comment>
<keyword evidence="9 14" id="KW-0472">Membrane</keyword>
<dbReference type="OMA" id="PAISAWC"/>
<keyword evidence="6 14" id="KW-0812">Transmembrane</keyword>
<keyword evidence="7 14" id="KW-1133">Transmembrane helix</keyword>
<feature type="transmembrane region" description="Helical" evidence="14">
    <location>
        <begin position="290"/>
        <end position="307"/>
    </location>
</feature>
<evidence type="ECO:0000256" key="3">
    <source>
        <dbReference type="ARBA" id="ARBA00019082"/>
    </source>
</evidence>
<keyword evidence="10" id="KW-0594">Phospholipid biosynthesis</keyword>
<feature type="transmembrane region" description="Helical" evidence="14">
    <location>
        <begin position="132"/>
        <end position="152"/>
    </location>
</feature>
<dbReference type="VEuPathDB" id="AmoebaDB:EHI7A_009860"/>
<feature type="transmembrane region" description="Helical" evidence="14">
    <location>
        <begin position="54"/>
        <end position="72"/>
    </location>
</feature>
<evidence type="ECO:0000256" key="4">
    <source>
        <dbReference type="ARBA" id="ARBA00022516"/>
    </source>
</evidence>
<feature type="transmembrane region" description="Helical" evidence="14">
    <location>
        <begin position="256"/>
        <end position="278"/>
    </location>
</feature>